<evidence type="ECO:0000259" key="4">
    <source>
        <dbReference type="PROSITE" id="PS50878"/>
    </source>
</evidence>
<dbReference type="PROSITE" id="PS50157">
    <property type="entry name" value="ZINC_FINGER_C2H2_2"/>
    <property type="match status" value="1"/>
</dbReference>
<dbReference type="WBParaSite" id="SSLN_0001444001-mRNA-1">
    <property type="protein sequence ID" value="SSLN_0001444001-mRNA-1"/>
    <property type="gene ID" value="SSLN_0001444001"/>
</dbReference>
<accession>A0A183TBR0</accession>
<evidence type="ECO:0000313" key="7">
    <source>
        <dbReference type="WBParaSite" id="SSLN_0001444001-mRNA-1"/>
    </source>
</evidence>
<dbReference type="PROSITE" id="PS50878">
    <property type="entry name" value="RT_POL"/>
    <property type="match status" value="1"/>
</dbReference>
<sequence length="302" mass="32970">MLHTKATTCVSTTTVHDLLFADDCALNTVTEEDMQRSMDLFAEGCAGFGLTISTAKTNVMHQPPPSAEYNAYFGLTISTAKTVFAQDRPAWRRSVKTASAIYKTNQITAAKAKRASRKSPAPRTNIFDAQTLPTCPRCQRIFFARIGLFGHLQTQCTKNPTIPTSTSNSDNPLSDSPTLTPGINSITPTIIETTSIYSSPVTPTTATTTAFAFTTTTTISDGESLLSCTQCDRKFTSRIGLVGHLRIHRTETGEPVPGAPSHSRDRRLHCPHCPHCSRAFTHRMGLFSQMRIHDILSQISSS</sequence>
<dbReference type="AlphaFoldDB" id="A0A183TBR0"/>
<proteinExistence type="predicted"/>
<dbReference type="InterPro" id="IPR036236">
    <property type="entry name" value="Znf_C2H2_sf"/>
</dbReference>
<name>A0A183TBR0_SCHSO</name>
<keyword evidence="1" id="KW-0479">Metal-binding</keyword>
<protein>
    <submittedName>
        <fullName evidence="7">C2H2-type domain-containing protein</fullName>
    </submittedName>
</protein>
<evidence type="ECO:0000313" key="5">
    <source>
        <dbReference type="EMBL" id="VDM00294.1"/>
    </source>
</evidence>
<dbReference type="SUPFAM" id="SSF57667">
    <property type="entry name" value="beta-beta-alpha zinc fingers"/>
    <property type="match status" value="1"/>
</dbReference>
<gene>
    <name evidence="5" type="ORF">SSLN_LOCUS13908</name>
</gene>
<keyword evidence="1" id="KW-0862">Zinc</keyword>
<dbReference type="Pfam" id="PF00096">
    <property type="entry name" value="zf-C2H2"/>
    <property type="match status" value="1"/>
</dbReference>
<dbReference type="GO" id="GO:0008270">
    <property type="term" value="F:zinc ion binding"/>
    <property type="evidence" value="ECO:0007669"/>
    <property type="project" value="UniProtKB-KW"/>
</dbReference>
<feature type="domain" description="C2H2-type" evidence="3">
    <location>
        <begin position="226"/>
        <end position="253"/>
    </location>
</feature>
<dbReference type="PROSITE" id="PS00028">
    <property type="entry name" value="ZINC_FINGER_C2H2_1"/>
    <property type="match status" value="1"/>
</dbReference>
<dbReference type="Proteomes" id="UP000275846">
    <property type="component" value="Unassembled WGS sequence"/>
</dbReference>
<reference evidence="5 6" key="2">
    <citation type="submission" date="2018-11" db="EMBL/GenBank/DDBJ databases">
        <authorList>
            <consortium name="Pathogen Informatics"/>
        </authorList>
    </citation>
    <scope>NUCLEOTIDE SEQUENCE [LARGE SCALE GENOMIC DNA]</scope>
    <source>
        <strain evidence="5 6">NST_G2</strain>
    </source>
</reference>
<dbReference type="SMART" id="SM00355">
    <property type="entry name" value="ZnF_C2H2"/>
    <property type="match status" value="2"/>
</dbReference>
<evidence type="ECO:0000313" key="6">
    <source>
        <dbReference type="Proteomes" id="UP000275846"/>
    </source>
</evidence>
<dbReference type="InterPro" id="IPR013087">
    <property type="entry name" value="Znf_C2H2_type"/>
</dbReference>
<dbReference type="EMBL" id="UYSU01038466">
    <property type="protein sequence ID" value="VDM00294.1"/>
    <property type="molecule type" value="Genomic_DNA"/>
</dbReference>
<evidence type="ECO:0000256" key="1">
    <source>
        <dbReference type="PROSITE-ProRule" id="PRU00042"/>
    </source>
</evidence>
<dbReference type="Gene3D" id="3.30.160.60">
    <property type="entry name" value="Classic Zinc Finger"/>
    <property type="match status" value="1"/>
</dbReference>
<keyword evidence="6" id="KW-1185">Reference proteome</keyword>
<keyword evidence="1" id="KW-0863">Zinc-finger</keyword>
<reference evidence="7" key="1">
    <citation type="submission" date="2016-06" db="UniProtKB">
        <authorList>
            <consortium name="WormBaseParasite"/>
        </authorList>
    </citation>
    <scope>IDENTIFICATION</scope>
</reference>
<feature type="region of interest" description="Disordered" evidence="2">
    <location>
        <begin position="160"/>
        <end position="184"/>
    </location>
</feature>
<evidence type="ECO:0000256" key="2">
    <source>
        <dbReference type="SAM" id="MobiDB-lite"/>
    </source>
</evidence>
<organism evidence="7">
    <name type="scientific">Schistocephalus solidus</name>
    <name type="common">Tapeworm</name>
    <dbReference type="NCBI Taxonomy" id="70667"/>
    <lineage>
        <taxon>Eukaryota</taxon>
        <taxon>Metazoa</taxon>
        <taxon>Spiralia</taxon>
        <taxon>Lophotrochozoa</taxon>
        <taxon>Platyhelminthes</taxon>
        <taxon>Cestoda</taxon>
        <taxon>Eucestoda</taxon>
        <taxon>Diphyllobothriidea</taxon>
        <taxon>Diphyllobothriidae</taxon>
        <taxon>Schistocephalus</taxon>
    </lineage>
</organism>
<dbReference type="InterPro" id="IPR000477">
    <property type="entry name" value="RT_dom"/>
</dbReference>
<dbReference type="OrthoDB" id="194358at2759"/>
<feature type="domain" description="Reverse transcriptase" evidence="4">
    <location>
        <begin position="1"/>
        <end position="77"/>
    </location>
</feature>
<evidence type="ECO:0000259" key="3">
    <source>
        <dbReference type="PROSITE" id="PS50157"/>
    </source>
</evidence>